<gene>
    <name evidence="6" type="ORF">EFL26_18725</name>
</gene>
<evidence type="ECO:0000259" key="5">
    <source>
        <dbReference type="PROSITE" id="PS50943"/>
    </source>
</evidence>
<feature type="domain" description="HTH lacI-type" evidence="4">
    <location>
        <begin position="3"/>
        <end position="56"/>
    </location>
</feature>
<protein>
    <submittedName>
        <fullName evidence="6">LacI family transcriptional regulator</fullName>
    </submittedName>
</protein>
<name>A0A3N0GJJ1_9ACTN</name>
<dbReference type="Gene3D" id="3.40.50.2300">
    <property type="match status" value="2"/>
</dbReference>
<organism evidence="6 7">
    <name type="scientific">Nocardioides pocheonensis</name>
    <dbReference type="NCBI Taxonomy" id="661485"/>
    <lineage>
        <taxon>Bacteria</taxon>
        <taxon>Bacillati</taxon>
        <taxon>Actinomycetota</taxon>
        <taxon>Actinomycetes</taxon>
        <taxon>Propionibacteriales</taxon>
        <taxon>Nocardioidaceae</taxon>
        <taxon>Nocardioides</taxon>
    </lineage>
</organism>
<dbReference type="InterPro" id="IPR028082">
    <property type="entry name" value="Peripla_BP_I"/>
</dbReference>
<dbReference type="InterPro" id="IPR001387">
    <property type="entry name" value="Cro/C1-type_HTH"/>
</dbReference>
<sequence length="341" mass="35885">MNTMADVARKAGVSLSTVSYVLTGARPVSAETRARIEAAMEELRYTPNAFARGLRGRRSKIIALVFPSRGRGIDISSLGYILGASDHAQSMDYHLLLWTTETQSLAALRALVGQGLLDGVLLMEVRLDDPRISVLNDADIPFAMIGHPGGAIEADWVDTDFDDCVRVAMEHLAGLGHRSIALVNQAATVVETGLGGAVRTREAAERVAAELGLELEAVACDSTATAGSALINGLLDANPRLTGVLAFNEQAAPGVMAGALARGLRVPDDLSVVAIAMSDQAALMSAPAMTAVSADEREMGRLGVELLIKRLEGEAGPHTQKLFEGVLKSRGTSGPARPQRN</sequence>
<dbReference type="CDD" id="cd01392">
    <property type="entry name" value="HTH_LacI"/>
    <property type="match status" value="1"/>
</dbReference>
<dbReference type="Pfam" id="PF00356">
    <property type="entry name" value="LacI"/>
    <property type="match status" value="1"/>
</dbReference>
<evidence type="ECO:0000259" key="4">
    <source>
        <dbReference type="PROSITE" id="PS50932"/>
    </source>
</evidence>
<evidence type="ECO:0000256" key="2">
    <source>
        <dbReference type="ARBA" id="ARBA00023125"/>
    </source>
</evidence>
<keyword evidence="7" id="KW-1185">Reference proteome</keyword>
<evidence type="ECO:0000313" key="7">
    <source>
        <dbReference type="Proteomes" id="UP000279994"/>
    </source>
</evidence>
<evidence type="ECO:0000256" key="3">
    <source>
        <dbReference type="ARBA" id="ARBA00023163"/>
    </source>
</evidence>
<keyword evidence="2" id="KW-0238">DNA-binding</keyword>
<dbReference type="PROSITE" id="PS50943">
    <property type="entry name" value="HTH_CROC1"/>
    <property type="match status" value="1"/>
</dbReference>
<dbReference type="InterPro" id="IPR000843">
    <property type="entry name" value="HTH_LacI"/>
</dbReference>
<keyword evidence="1" id="KW-0805">Transcription regulation</keyword>
<dbReference type="GO" id="GO:0003700">
    <property type="term" value="F:DNA-binding transcription factor activity"/>
    <property type="evidence" value="ECO:0007669"/>
    <property type="project" value="TreeGrafter"/>
</dbReference>
<dbReference type="Proteomes" id="UP000279994">
    <property type="component" value="Unassembled WGS sequence"/>
</dbReference>
<dbReference type="Gene3D" id="1.10.260.40">
    <property type="entry name" value="lambda repressor-like DNA-binding domains"/>
    <property type="match status" value="1"/>
</dbReference>
<dbReference type="InterPro" id="IPR046335">
    <property type="entry name" value="LacI/GalR-like_sensor"/>
</dbReference>
<comment type="caution">
    <text evidence="6">The sequence shown here is derived from an EMBL/GenBank/DDBJ whole genome shotgun (WGS) entry which is preliminary data.</text>
</comment>
<dbReference type="SUPFAM" id="SSF53822">
    <property type="entry name" value="Periplasmic binding protein-like I"/>
    <property type="match status" value="1"/>
</dbReference>
<dbReference type="Pfam" id="PF13377">
    <property type="entry name" value="Peripla_BP_3"/>
    <property type="match status" value="1"/>
</dbReference>
<proteinExistence type="predicted"/>
<evidence type="ECO:0000256" key="1">
    <source>
        <dbReference type="ARBA" id="ARBA00023015"/>
    </source>
</evidence>
<dbReference type="PANTHER" id="PTHR30146">
    <property type="entry name" value="LACI-RELATED TRANSCRIPTIONAL REPRESSOR"/>
    <property type="match status" value="1"/>
</dbReference>
<dbReference type="SMART" id="SM00354">
    <property type="entry name" value="HTH_LACI"/>
    <property type="match status" value="1"/>
</dbReference>
<dbReference type="EMBL" id="RJSF01000044">
    <property type="protein sequence ID" value="RNM12644.1"/>
    <property type="molecule type" value="Genomic_DNA"/>
</dbReference>
<reference evidence="6 7" key="1">
    <citation type="submission" date="2018-11" db="EMBL/GenBank/DDBJ databases">
        <authorList>
            <person name="Li F."/>
        </authorList>
    </citation>
    <scope>NUCLEOTIDE SEQUENCE [LARGE SCALE GENOMIC DNA]</scope>
    <source>
        <strain evidence="6 7">Gsoil 818</strain>
    </source>
</reference>
<evidence type="ECO:0000313" key="6">
    <source>
        <dbReference type="EMBL" id="RNM12644.1"/>
    </source>
</evidence>
<keyword evidence="3" id="KW-0804">Transcription</keyword>
<dbReference type="OrthoDB" id="252678at2"/>
<dbReference type="GO" id="GO:0000976">
    <property type="term" value="F:transcription cis-regulatory region binding"/>
    <property type="evidence" value="ECO:0007669"/>
    <property type="project" value="TreeGrafter"/>
</dbReference>
<feature type="domain" description="HTH cro/C1-type" evidence="5">
    <location>
        <begin position="3"/>
        <end position="50"/>
    </location>
</feature>
<dbReference type="PROSITE" id="PS00356">
    <property type="entry name" value="HTH_LACI_1"/>
    <property type="match status" value="1"/>
</dbReference>
<dbReference type="InterPro" id="IPR010982">
    <property type="entry name" value="Lambda_DNA-bd_dom_sf"/>
</dbReference>
<dbReference type="AlphaFoldDB" id="A0A3N0GJJ1"/>
<dbReference type="PANTHER" id="PTHR30146:SF153">
    <property type="entry name" value="LACTOSE OPERON REPRESSOR"/>
    <property type="match status" value="1"/>
</dbReference>
<accession>A0A3N0GJJ1</accession>
<dbReference type="SUPFAM" id="SSF47413">
    <property type="entry name" value="lambda repressor-like DNA-binding domains"/>
    <property type="match status" value="1"/>
</dbReference>
<dbReference type="PROSITE" id="PS50932">
    <property type="entry name" value="HTH_LACI_2"/>
    <property type="match status" value="1"/>
</dbReference>